<dbReference type="Proteomes" id="UP000199112">
    <property type="component" value="Unassembled WGS sequence"/>
</dbReference>
<keyword evidence="2" id="KW-1185">Reference proteome</keyword>
<organism evidence="1 2">
    <name type="scientific">Natronorubrum sediminis</name>
    <dbReference type="NCBI Taxonomy" id="640943"/>
    <lineage>
        <taxon>Archaea</taxon>
        <taxon>Methanobacteriati</taxon>
        <taxon>Methanobacteriota</taxon>
        <taxon>Stenosarchaea group</taxon>
        <taxon>Halobacteria</taxon>
        <taxon>Halobacteriales</taxon>
        <taxon>Natrialbaceae</taxon>
        <taxon>Natronorubrum</taxon>
    </lineage>
</organism>
<name>A0A1H6FL38_9EURY</name>
<accession>A0A1H6FL38</accession>
<reference evidence="2" key="1">
    <citation type="submission" date="2016-10" db="EMBL/GenBank/DDBJ databases">
        <authorList>
            <person name="Varghese N."/>
            <person name="Submissions S."/>
        </authorList>
    </citation>
    <scope>NUCLEOTIDE SEQUENCE [LARGE SCALE GENOMIC DNA]</scope>
    <source>
        <strain evidence="2">CGMCC 1.8981</strain>
    </source>
</reference>
<evidence type="ECO:0000313" key="1">
    <source>
        <dbReference type="EMBL" id="SEH11566.1"/>
    </source>
</evidence>
<dbReference type="EMBL" id="FNWL01000001">
    <property type="protein sequence ID" value="SEH11566.1"/>
    <property type="molecule type" value="Genomic_DNA"/>
</dbReference>
<proteinExistence type="predicted"/>
<gene>
    <name evidence="1" type="ORF">SAMN04487967_0412</name>
</gene>
<protein>
    <submittedName>
        <fullName evidence="1">Uncharacterized protein</fullName>
    </submittedName>
</protein>
<evidence type="ECO:0000313" key="2">
    <source>
        <dbReference type="Proteomes" id="UP000199112"/>
    </source>
</evidence>
<dbReference type="AlphaFoldDB" id="A0A1H6FL38"/>
<sequence>MNHAETVAHDVRAASRLVQILRDPVLSLTVLFATETWALQDYEPRSQHSCSLIQILADMIYSSRSFVAKSWALQAPVRLSNDSTFEA</sequence>